<dbReference type="Proteomes" id="UP000255231">
    <property type="component" value="Unassembled WGS sequence"/>
</dbReference>
<organism evidence="2 4">
    <name type="scientific">Chryseobacterium indoltheticum</name>
    <dbReference type="NCBI Taxonomy" id="254"/>
    <lineage>
        <taxon>Bacteria</taxon>
        <taxon>Pseudomonadati</taxon>
        <taxon>Bacteroidota</taxon>
        <taxon>Flavobacteriia</taxon>
        <taxon>Flavobacteriales</taxon>
        <taxon>Weeksellaceae</taxon>
        <taxon>Chryseobacterium group</taxon>
        <taxon>Chryseobacterium</taxon>
    </lineage>
</organism>
<evidence type="ECO:0000313" key="3">
    <source>
        <dbReference type="Proteomes" id="UP000185725"/>
    </source>
</evidence>
<name>A0A381F4T9_9FLAO</name>
<keyword evidence="3" id="KW-1185">Reference proteome</keyword>
<evidence type="ECO:0000313" key="1">
    <source>
        <dbReference type="EMBL" id="SIQ53752.1"/>
    </source>
</evidence>
<gene>
    <name evidence="2" type="ORF">NCTC13560_00419</name>
    <name evidence="1" type="ORF">SAMN05421682_10621</name>
</gene>
<accession>A0A381F4T9</accession>
<sequence length="50" mass="6239">MHRVIFFSKEDLASYHMMNKIDEFFKNKKNENPIESINDILERYHIIEYF</sequence>
<dbReference type="EMBL" id="UFVS01000001">
    <property type="protein sequence ID" value="SUX41619.1"/>
    <property type="molecule type" value="Genomic_DNA"/>
</dbReference>
<protein>
    <submittedName>
        <fullName evidence="2">Uncharacterized protein</fullName>
    </submittedName>
</protein>
<proteinExistence type="predicted"/>
<dbReference type="Proteomes" id="UP000185725">
    <property type="component" value="Unassembled WGS sequence"/>
</dbReference>
<dbReference type="AlphaFoldDB" id="A0A381F4T9"/>
<evidence type="ECO:0000313" key="2">
    <source>
        <dbReference type="EMBL" id="SUX41619.1"/>
    </source>
</evidence>
<evidence type="ECO:0000313" key="4">
    <source>
        <dbReference type="Proteomes" id="UP000255231"/>
    </source>
</evidence>
<dbReference type="EMBL" id="FTMF01000006">
    <property type="protein sequence ID" value="SIQ53752.1"/>
    <property type="molecule type" value="Genomic_DNA"/>
</dbReference>
<reference evidence="2 4" key="2">
    <citation type="submission" date="2018-06" db="EMBL/GenBank/DDBJ databases">
        <authorList>
            <consortium name="Pathogen Informatics"/>
            <person name="Doyle S."/>
        </authorList>
    </citation>
    <scope>NUCLEOTIDE SEQUENCE [LARGE SCALE GENOMIC DNA]</scope>
    <source>
        <strain evidence="2 4">NCTC13560</strain>
    </source>
</reference>
<reference evidence="1 3" key="1">
    <citation type="submission" date="2017-01" db="EMBL/GenBank/DDBJ databases">
        <authorList>
            <person name="Varghese N."/>
            <person name="Submissions S."/>
        </authorList>
    </citation>
    <scope>NUCLEOTIDE SEQUENCE [LARGE SCALE GENOMIC DNA]</scope>
    <source>
        <strain evidence="1 3">ATCC 27950</strain>
    </source>
</reference>